<organism evidence="8 9">
    <name type="scientific">Tsukamurella pseudospumae</name>
    <dbReference type="NCBI Taxonomy" id="239498"/>
    <lineage>
        <taxon>Bacteria</taxon>
        <taxon>Bacillati</taxon>
        <taxon>Actinomycetota</taxon>
        <taxon>Actinomycetes</taxon>
        <taxon>Mycobacteriales</taxon>
        <taxon>Tsukamurellaceae</taxon>
        <taxon>Tsukamurella</taxon>
    </lineage>
</organism>
<evidence type="ECO:0000313" key="8">
    <source>
        <dbReference type="EMBL" id="KXP03812.1"/>
    </source>
</evidence>
<dbReference type="STRING" id="239498.AXK60_18705"/>
<keyword evidence="2" id="KW-0723">Serine/threonine-protein kinase</keyword>
<keyword evidence="5" id="KW-0418">Kinase</keyword>
<dbReference type="SUPFAM" id="SSF56112">
    <property type="entry name" value="Protein kinase-like (PK-like)"/>
    <property type="match status" value="1"/>
</dbReference>
<dbReference type="InterPro" id="IPR000719">
    <property type="entry name" value="Prot_kinase_dom"/>
</dbReference>
<dbReference type="GO" id="GO:0004674">
    <property type="term" value="F:protein serine/threonine kinase activity"/>
    <property type="evidence" value="ECO:0007669"/>
    <property type="project" value="UniProtKB-KW"/>
</dbReference>
<evidence type="ECO:0000256" key="4">
    <source>
        <dbReference type="ARBA" id="ARBA00022741"/>
    </source>
</evidence>
<dbReference type="EC" id="2.7.11.1" evidence="1"/>
<keyword evidence="3" id="KW-0808">Transferase</keyword>
<dbReference type="Pfam" id="PF00069">
    <property type="entry name" value="Pkinase"/>
    <property type="match status" value="1"/>
</dbReference>
<reference evidence="9" key="1">
    <citation type="submission" date="2016-02" db="EMBL/GenBank/DDBJ databases">
        <authorList>
            <person name="Wen L."/>
            <person name="He K."/>
            <person name="Yang H."/>
        </authorList>
    </citation>
    <scope>NUCLEOTIDE SEQUENCE [LARGE SCALE GENOMIC DNA]</scope>
    <source>
        <strain evidence="9">JCM 15929</strain>
    </source>
</reference>
<keyword evidence="6" id="KW-0067">ATP-binding</keyword>
<dbReference type="EMBL" id="LSRF01000058">
    <property type="protein sequence ID" value="KXP03812.1"/>
    <property type="molecule type" value="Genomic_DNA"/>
</dbReference>
<dbReference type="AlphaFoldDB" id="A0A138A085"/>
<evidence type="ECO:0000259" key="7">
    <source>
        <dbReference type="PROSITE" id="PS50011"/>
    </source>
</evidence>
<feature type="domain" description="Protein kinase" evidence="7">
    <location>
        <begin position="22"/>
        <end position="129"/>
    </location>
</feature>
<dbReference type="PROSITE" id="PS50011">
    <property type="entry name" value="PROTEIN_KINASE_DOM"/>
    <property type="match status" value="1"/>
</dbReference>
<dbReference type="GO" id="GO:0005524">
    <property type="term" value="F:ATP binding"/>
    <property type="evidence" value="ECO:0007669"/>
    <property type="project" value="UniProtKB-KW"/>
</dbReference>
<dbReference type="InterPro" id="IPR011009">
    <property type="entry name" value="Kinase-like_dom_sf"/>
</dbReference>
<evidence type="ECO:0000256" key="5">
    <source>
        <dbReference type="ARBA" id="ARBA00022777"/>
    </source>
</evidence>
<gene>
    <name evidence="8" type="ORF">AXK60_18705</name>
</gene>
<keyword evidence="4" id="KW-0547">Nucleotide-binding</keyword>
<evidence type="ECO:0000256" key="3">
    <source>
        <dbReference type="ARBA" id="ARBA00022679"/>
    </source>
</evidence>
<dbReference type="Gene3D" id="3.30.200.20">
    <property type="entry name" value="Phosphorylase Kinase, domain 1"/>
    <property type="match status" value="1"/>
</dbReference>
<accession>A0A138A085</accession>
<evidence type="ECO:0000313" key="9">
    <source>
        <dbReference type="Proteomes" id="UP000070258"/>
    </source>
</evidence>
<evidence type="ECO:0000256" key="6">
    <source>
        <dbReference type="ARBA" id="ARBA00022840"/>
    </source>
</evidence>
<sequence>MLAEGRGNGAMDLREGGEFAGYRVVRKLGAGGMGQVWLVENPNLRRLEAMKVVSTSGAGDDFARRFTTEAQTAAGLDHPNIVTVYAYGIESDAAWFTMSHLEGEDLVRAGALPPAEVATIVERVADAVD</sequence>
<proteinExistence type="predicted"/>
<dbReference type="PANTHER" id="PTHR43289:SF6">
    <property type="entry name" value="SERINE_THREONINE-PROTEIN KINASE NEKL-3"/>
    <property type="match status" value="1"/>
</dbReference>
<evidence type="ECO:0000256" key="2">
    <source>
        <dbReference type="ARBA" id="ARBA00022527"/>
    </source>
</evidence>
<comment type="caution">
    <text evidence="8">The sequence shown here is derived from an EMBL/GenBank/DDBJ whole genome shotgun (WGS) entry which is preliminary data.</text>
</comment>
<name>A0A138A085_9ACTN</name>
<evidence type="ECO:0000256" key="1">
    <source>
        <dbReference type="ARBA" id="ARBA00012513"/>
    </source>
</evidence>
<dbReference type="PANTHER" id="PTHR43289">
    <property type="entry name" value="MITOGEN-ACTIVATED PROTEIN KINASE KINASE KINASE 20-RELATED"/>
    <property type="match status" value="1"/>
</dbReference>
<protein>
    <recommendedName>
        <fullName evidence="1">non-specific serine/threonine protein kinase</fullName>
        <ecNumber evidence="1">2.7.11.1</ecNumber>
    </recommendedName>
</protein>
<dbReference type="Proteomes" id="UP000070258">
    <property type="component" value="Unassembled WGS sequence"/>
</dbReference>